<feature type="compositionally biased region" description="Basic and acidic residues" evidence="1">
    <location>
        <begin position="92"/>
        <end position="106"/>
    </location>
</feature>
<feature type="compositionally biased region" description="Basic residues" evidence="1">
    <location>
        <begin position="699"/>
        <end position="717"/>
    </location>
</feature>
<organism evidence="2">
    <name type="scientific">Cladocopium goreaui</name>
    <dbReference type="NCBI Taxonomy" id="2562237"/>
    <lineage>
        <taxon>Eukaryota</taxon>
        <taxon>Sar</taxon>
        <taxon>Alveolata</taxon>
        <taxon>Dinophyceae</taxon>
        <taxon>Suessiales</taxon>
        <taxon>Symbiodiniaceae</taxon>
        <taxon>Cladocopium</taxon>
    </lineage>
</organism>
<comment type="caution">
    <text evidence="2">The sequence shown here is derived from an EMBL/GenBank/DDBJ whole genome shotgun (WGS) entry which is preliminary data.</text>
</comment>
<dbReference type="EMBL" id="CAMXCT020002283">
    <property type="protein sequence ID" value="CAL1150429.1"/>
    <property type="molecule type" value="Genomic_DNA"/>
</dbReference>
<name>A0A9P1G130_9DINO</name>
<gene>
    <name evidence="2" type="ORF">C1SCF055_LOCUS23475</name>
</gene>
<evidence type="ECO:0000256" key="1">
    <source>
        <dbReference type="SAM" id="MobiDB-lite"/>
    </source>
</evidence>
<dbReference type="EMBL" id="CAMXCT030002283">
    <property type="protein sequence ID" value="CAL4784366.1"/>
    <property type="molecule type" value="Genomic_DNA"/>
</dbReference>
<accession>A0A9P1G130</accession>
<dbReference type="AlphaFoldDB" id="A0A9P1G130"/>
<evidence type="ECO:0000313" key="3">
    <source>
        <dbReference type="EMBL" id="CAL4784366.1"/>
    </source>
</evidence>
<reference evidence="3 4" key="2">
    <citation type="submission" date="2024-05" db="EMBL/GenBank/DDBJ databases">
        <authorList>
            <person name="Chen Y."/>
            <person name="Shah S."/>
            <person name="Dougan E. K."/>
            <person name="Thang M."/>
            <person name="Chan C."/>
        </authorList>
    </citation>
    <scope>NUCLEOTIDE SEQUENCE [LARGE SCALE GENOMIC DNA]</scope>
</reference>
<proteinExistence type="predicted"/>
<dbReference type="Proteomes" id="UP001152797">
    <property type="component" value="Unassembled WGS sequence"/>
</dbReference>
<evidence type="ECO:0000313" key="4">
    <source>
        <dbReference type="Proteomes" id="UP001152797"/>
    </source>
</evidence>
<reference evidence="2" key="1">
    <citation type="submission" date="2022-10" db="EMBL/GenBank/DDBJ databases">
        <authorList>
            <person name="Chen Y."/>
            <person name="Dougan E. K."/>
            <person name="Chan C."/>
            <person name="Rhodes N."/>
            <person name="Thang M."/>
        </authorList>
    </citation>
    <scope>NUCLEOTIDE SEQUENCE</scope>
</reference>
<sequence>MAIRLFHMDLKHVVATFLGQRKRQASVLPYPFVKAAFSDSRCVRFSKSSALHRRRYPGYIKTDARFQRNSLGKRRRKKTKQRVQQVQAKRPAKQESREIRLQEKEAQATSRGRKGAEKEEPVEREGGRKPIEHHSFHTLKAVGFERLFLQVGSPLTSQTGVEQKENGTHPHAVIQKQVSSPWVITFKTADPHAKIARLGSGISTLEISTLDCQDCEVQKPLAQNLEENGLPVGPGADEGPRNTSILFSVASDCCASTLKFAALLVDQQEFDFNFRMYAKSPSGTERELATIPTPNFDESFPLPVPQGLWYPYVAMALAPNDCFCGEQLNGDWELKFETSKSGSLIVPGVGELAYPTLIFGFAQQCDPCNPKSGIFDSGICCDPVQNPDNPNYFLFCETCNRDSLNYNLVACCSIPSNPFCPCNPGRENYDPVACCNSDPLSDPFCPCNPDSENYKPEVCCSIFDTPSDPNCPCNQNSPNYDFEACCNSDPLSDPFCPCNRDNQNVYDFVACCSNFDAPWDPECPCNRISPNYDQMQAMACCNTDQFCPCNAASQNSDLVACCSDINPSDPRCQSDPCDNAPDPFCCRSPNPCCDSPDPCCGSTDRCCGSTDRCCGDPNPRCCYDSSLPGCPDDPCKDLFTPGCIDPCDLNPCSCECDPCHPACPFPSPCFQQCDFDLPSNDIVFGGKGHGKGNFTGKGTRSHRNHRSHPSPHCKTHSRAWSASRATKLRAIHAAMARANRTNP</sequence>
<keyword evidence="4" id="KW-1185">Reference proteome</keyword>
<feature type="region of interest" description="Disordered" evidence="1">
    <location>
        <begin position="695"/>
        <end position="720"/>
    </location>
</feature>
<feature type="compositionally biased region" description="Basic and acidic residues" evidence="1">
    <location>
        <begin position="114"/>
        <end position="134"/>
    </location>
</feature>
<feature type="region of interest" description="Disordered" evidence="1">
    <location>
        <begin position="65"/>
        <end position="134"/>
    </location>
</feature>
<dbReference type="EMBL" id="CAMXCT010002283">
    <property type="protein sequence ID" value="CAI3997054.1"/>
    <property type="molecule type" value="Genomic_DNA"/>
</dbReference>
<evidence type="ECO:0000313" key="2">
    <source>
        <dbReference type="EMBL" id="CAI3997054.1"/>
    </source>
</evidence>
<protein>
    <submittedName>
        <fullName evidence="3">Calx-beta domain-containing protein</fullName>
    </submittedName>
</protein>
<feature type="compositionally biased region" description="Basic residues" evidence="1">
    <location>
        <begin position="71"/>
        <end position="81"/>
    </location>
</feature>